<feature type="active site" description="Proton acceptor" evidence="10">
    <location>
        <position position="77"/>
    </location>
</feature>
<feature type="binding site" evidence="10">
    <location>
        <position position="48"/>
    </location>
    <ligand>
        <name>Mg(2+)</name>
        <dbReference type="ChEBI" id="CHEBI:18420"/>
    </ligand>
</feature>
<dbReference type="PANTHER" id="PTHR11067:SF9">
    <property type="entry name" value="INOSINE TRIPHOSPHATE PYROPHOSPHATASE"/>
    <property type="match status" value="1"/>
</dbReference>
<feature type="binding site" evidence="10">
    <location>
        <begin position="166"/>
        <end position="169"/>
    </location>
    <ligand>
        <name>substrate</name>
    </ligand>
</feature>
<dbReference type="GO" id="GO:0036222">
    <property type="term" value="F:XTP diphosphatase activity"/>
    <property type="evidence" value="ECO:0007669"/>
    <property type="project" value="UniProtKB-UniRule"/>
</dbReference>
<evidence type="ECO:0000313" key="13">
    <source>
        <dbReference type="Proteomes" id="UP000630142"/>
    </source>
</evidence>
<evidence type="ECO:0000313" key="12">
    <source>
        <dbReference type="EMBL" id="GHD16895.1"/>
    </source>
</evidence>
<feature type="binding site" evidence="10">
    <location>
        <begin position="16"/>
        <end position="21"/>
    </location>
    <ligand>
        <name>substrate</name>
    </ligand>
</feature>
<feature type="binding site" evidence="10">
    <location>
        <begin position="202"/>
        <end position="203"/>
    </location>
    <ligand>
        <name>substrate</name>
    </ligand>
</feature>
<evidence type="ECO:0000256" key="4">
    <source>
        <dbReference type="ARBA" id="ARBA00022741"/>
    </source>
</evidence>
<evidence type="ECO:0000256" key="8">
    <source>
        <dbReference type="ARBA" id="ARBA00051875"/>
    </source>
</evidence>
<reference evidence="12" key="1">
    <citation type="journal article" date="2014" name="Int. J. Syst. Evol. Microbiol.">
        <title>Complete genome sequence of Corynebacterium casei LMG S-19264T (=DSM 44701T), isolated from a smear-ripened cheese.</title>
        <authorList>
            <consortium name="US DOE Joint Genome Institute (JGI-PGF)"/>
            <person name="Walter F."/>
            <person name="Albersmeier A."/>
            <person name="Kalinowski J."/>
            <person name="Ruckert C."/>
        </authorList>
    </citation>
    <scope>NUCLEOTIDE SEQUENCE</scope>
    <source>
        <strain evidence="12">KCTC 42249</strain>
    </source>
</reference>
<evidence type="ECO:0000256" key="10">
    <source>
        <dbReference type="HAMAP-Rule" id="MF_01405"/>
    </source>
</evidence>
<gene>
    <name evidence="12" type="ORF">GCM10016234_25490</name>
</gene>
<sequence>MADTLRPIGNRIVVASHNAGKLREFADLIAPFGLEAKSAADYNLPEPDETGTTFEQNALIKALAAAKATGLPAMSDDSGLCVDALGGEPGVYTANWAETEDGTRDFGLAMRKVEDRLQAVDASDPDKRTGRFVAVICLAFPDGEAEYYRGEAEGKLIWPPRGDTGFGYDPVFVPNGFELSFGEMTAEEKHGWKPGQADALSHRARAFQKFAHARLGVVPVVSAE</sequence>
<dbReference type="GO" id="GO:0035870">
    <property type="term" value="F:dITP diphosphatase activity"/>
    <property type="evidence" value="ECO:0007669"/>
    <property type="project" value="UniProtKB-UniRule"/>
</dbReference>
<evidence type="ECO:0000256" key="3">
    <source>
        <dbReference type="ARBA" id="ARBA00022723"/>
    </source>
</evidence>
<dbReference type="GO" id="GO:0036220">
    <property type="term" value="F:ITP diphosphatase activity"/>
    <property type="evidence" value="ECO:0007669"/>
    <property type="project" value="UniProtKB-UniRule"/>
</dbReference>
<dbReference type="GO" id="GO:0005829">
    <property type="term" value="C:cytosol"/>
    <property type="evidence" value="ECO:0007669"/>
    <property type="project" value="TreeGrafter"/>
</dbReference>
<dbReference type="GO" id="GO:0000166">
    <property type="term" value="F:nucleotide binding"/>
    <property type="evidence" value="ECO:0007669"/>
    <property type="project" value="UniProtKB-KW"/>
</dbReference>
<keyword evidence="3 10" id="KW-0479">Metal-binding</keyword>
<reference evidence="12" key="2">
    <citation type="submission" date="2020-09" db="EMBL/GenBank/DDBJ databases">
        <authorList>
            <person name="Sun Q."/>
            <person name="Kim S."/>
        </authorList>
    </citation>
    <scope>NUCLEOTIDE SEQUENCE</scope>
    <source>
        <strain evidence="12">KCTC 42249</strain>
    </source>
</reference>
<comment type="catalytic activity">
    <reaction evidence="9 10">
        <text>XTP + H2O = XMP + diphosphate + H(+)</text>
        <dbReference type="Rhea" id="RHEA:28610"/>
        <dbReference type="ChEBI" id="CHEBI:15377"/>
        <dbReference type="ChEBI" id="CHEBI:15378"/>
        <dbReference type="ChEBI" id="CHEBI:33019"/>
        <dbReference type="ChEBI" id="CHEBI:57464"/>
        <dbReference type="ChEBI" id="CHEBI:61314"/>
        <dbReference type="EC" id="3.6.1.66"/>
    </reaction>
</comment>
<proteinExistence type="inferred from homology"/>
<comment type="caution">
    <text evidence="12">The sequence shown here is derived from an EMBL/GenBank/DDBJ whole genome shotgun (WGS) entry which is preliminary data.</text>
</comment>
<dbReference type="FunFam" id="3.90.950.10:FF:000001">
    <property type="entry name" value="dITP/XTP pyrophosphatase"/>
    <property type="match status" value="1"/>
</dbReference>
<feature type="binding site" evidence="10">
    <location>
        <position position="78"/>
    </location>
    <ligand>
        <name>substrate</name>
    </ligand>
</feature>
<evidence type="ECO:0000256" key="11">
    <source>
        <dbReference type="RuleBase" id="RU003781"/>
    </source>
</evidence>
<name>A0A8J3GKF0_9HYPH</name>
<comment type="function">
    <text evidence="10">Pyrophosphatase that catalyzes the hydrolysis of nucleoside triphosphates to their monophosphate derivatives, with a high preference for the non-canonical purine nucleotides XTP (xanthosine triphosphate), dITP (deoxyinosine triphosphate) and ITP. Seems to function as a house-cleaning enzyme that removes non-canonical purine nucleotides from the nucleotide pool, thus preventing their incorporation into DNA/RNA and avoiding chromosomal lesions.</text>
</comment>
<evidence type="ECO:0000256" key="5">
    <source>
        <dbReference type="ARBA" id="ARBA00022801"/>
    </source>
</evidence>
<keyword evidence="4 10" id="KW-0547">Nucleotide-binding</keyword>
<evidence type="ECO:0000256" key="9">
    <source>
        <dbReference type="ARBA" id="ARBA00052017"/>
    </source>
</evidence>
<dbReference type="EC" id="3.6.1.66" evidence="10"/>
<evidence type="ECO:0000256" key="6">
    <source>
        <dbReference type="ARBA" id="ARBA00022842"/>
    </source>
</evidence>
<dbReference type="GO" id="GO:0009146">
    <property type="term" value="P:purine nucleoside triphosphate catabolic process"/>
    <property type="evidence" value="ECO:0007669"/>
    <property type="project" value="UniProtKB-UniRule"/>
</dbReference>
<keyword evidence="7 10" id="KW-0546">Nucleotide metabolism</keyword>
<protein>
    <recommendedName>
        <fullName evidence="10">dITP/XTP pyrophosphatase</fullName>
        <ecNumber evidence="10">3.6.1.66</ecNumber>
    </recommendedName>
    <alternativeName>
        <fullName evidence="10">Non-canonical purine NTP pyrophosphatase</fullName>
    </alternativeName>
    <alternativeName>
        <fullName evidence="10">Non-standard purine NTP pyrophosphatase</fullName>
    </alternativeName>
    <alternativeName>
        <fullName evidence="10">Nucleoside-triphosphate diphosphatase</fullName>
    </alternativeName>
    <alternativeName>
        <fullName evidence="10">Nucleoside-triphosphate pyrophosphatase</fullName>
        <shortName evidence="10">NTPase</shortName>
    </alternativeName>
</protein>
<dbReference type="Proteomes" id="UP000630142">
    <property type="component" value="Unassembled WGS sequence"/>
</dbReference>
<dbReference type="InterPro" id="IPR002637">
    <property type="entry name" value="RdgB/HAM1"/>
</dbReference>
<dbReference type="InterPro" id="IPR029001">
    <property type="entry name" value="ITPase-like_fam"/>
</dbReference>
<organism evidence="12 13">
    <name type="scientific">Tianweitania populi</name>
    <dbReference type="NCBI Taxonomy" id="1607949"/>
    <lineage>
        <taxon>Bacteria</taxon>
        <taxon>Pseudomonadati</taxon>
        <taxon>Pseudomonadota</taxon>
        <taxon>Alphaproteobacteria</taxon>
        <taxon>Hyphomicrobiales</taxon>
        <taxon>Phyllobacteriaceae</taxon>
        <taxon>Tianweitania</taxon>
    </lineage>
</organism>
<dbReference type="RefSeq" id="WP_189504395.1">
    <property type="nucleotide sequence ID" value="NZ_BMZQ01000002.1"/>
</dbReference>
<evidence type="ECO:0000256" key="2">
    <source>
        <dbReference type="ARBA" id="ARBA00011738"/>
    </source>
</evidence>
<comment type="catalytic activity">
    <reaction evidence="10">
        <text>ITP + H2O = IMP + diphosphate + H(+)</text>
        <dbReference type="Rhea" id="RHEA:29399"/>
        <dbReference type="ChEBI" id="CHEBI:15377"/>
        <dbReference type="ChEBI" id="CHEBI:15378"/>
        <dbReference type="ChEBI" id="CHEBI:33019"/>
        <dbReference type="ChEBI" id="CHEBI:58053"/>
        <dbReference type="ChEBI" id="CHEBI:61402"/>
        <dbReference type="EC" id="3.6.1.66"/>
    </reaction>
</comment>
<dbReference type="HAMAP" id="MF_01405">
    <property type="entry name" value="Non_canon_purine_NTPase"/>
    <property type="match status" value="1"/>
</dbReference>
<dbReference type="NCBIfam" id="TIGR00042">
    <property type="entry name" value="RdgB/HAM1 family non-canonical purine NTP pyrophosphatase"/>
    <property type="match status" value="1"/>
</dbReference>
<dbReference type="AlphaFoldDB" id="A0A8J3GKF0"/>
<comment type="catalytic activity">
    <reaction evidence="8 10">
        <text>dITP + H2O = dIMP + diphosphate + H(+)</text>
        <dbReference type="Rhea" id="RHEA:28342"/>
        <dbReference type="ChEBI" id="CHEBI:15377"/>
        <dbReference type="ChEBI" id="CHEBI:15378"/>
        <dbReference type="ChEBI" id="CHEBI:33019"/>
        <dbReference type="ChEBI" id="CHEBI:61194"/>
        <dbReference type="ChEBI" id="CHEBI:61382"/>
        <dbReference type="EC" id="3.6.1.66"/>
    </reaction>
</comment>
<comment type="similarity">
    <text evidence="1 10 11">Belongs to the HAM1 NTPase family.</text>
</comment>
<comment type="cofactor">
    <cofactor evidence="10">
        <name>Mg(2+)</name>
        <dbReference type="ChEBI" id="CHEBI:18420"/>
    </cofactor>
    <text evidence="10">Binds 1 Mg(2+) ion per subunit.</text>
</comment>
<evidence type="ECO:0000256" key="1">
    <source>
        <dbReference type="ARBA" id="ARBA00008023"/>
    </source>
</evidence>
<dbReference type="Gene3D" id="3.90.950.10">
    <property type="match status" value="1"/>
</dbReference>
<dbReference type="SUPFAM" id="SSF52972">
    <property type="entry name" value="ITPase-like"/>
    <property type="match status" value="1"/>
</dbReference>
<accession>A0A8J3GKF0</accession>
<dbReference type="GO" id="GO:0046872">
    <property type="term" value="F:metal ion binding"/>
    <property type="evidence" value="ECO:0007669"/>
    <property type="project" value="UniProtKB-KW"/>
</dbReference>
<keyword evidence="6 10" id="KW-0460">Magnesium</keyword>
<comment type="subunit">
    <text evidence="2 10">Homodimer.</text>
</comment>
<dbReference type="PANTHER" id="PTHR11067">
    <property type="entry name" value="INOSINE TRIPHOSPHATE PYROPHOSPHATASE/HAM1 PROTEIN"/>
    <property type="match status" value="1"/>
</dbReference>
<dbReference type="CDD" id="cd00515">
    <property type="entry name" value="HAM1"/>
    <property type="match status" value="1"/>
</dbReference>
<evidence type="ECO:0000256" key="7">
    <source>
        <dbReference type="ARBA" id="ARBA00023080"/>
    </source>
</evidence>
<keyword evidence="13" id="KW-1185">Reference proteome</keyword>
<dbReference type="EMBL" id="BMZQ01000002">
    <property type="protein sequence ID" value="GHD16895.1"/>
    <property type="molecule type" value="Genomic_DNA"/>
</dbReference>
<dbReference type="GO" id="GO:0009117">
    <property type="term" value="P:nucleotide metabolic process"/>
    <property type="evidence" value="ECO:0007669"/>
    <property type="project" value="UniProtKB-KW"/>
</dbReference>
<feature type="binding site" evidence="10">
    <location>
        <position position="189"/>
    </location>
    <ligand>
        <name>substrate</name>
    </ligand>
</feature>
<feature type="binding site" evidence="10">
    <location>
        <position position="77"/>
    </location>
    <ligand>
        <name>Mg(2+)</name>
        <dbReference type="ChEBI" id="CHEBI:18420"/>
    </ligand>
</feature>
<dbReference type="InterPro" id="IPR020922">
    <property type="entry name" value="dITP/XTP_pyrophosphatase"/>
</dbReference>
<keyword evidence="5 10" id="KW-0378">Hydrolase</keyword>
<dbReference type="Pfam" id="PF01725">
    <property type="entry name" value="Ham1p_like"/>
    <property type="match status" value="1"/>
</dbReference>
<dbReference type="GO" id="GO:0017111">
    <property type="term" value="F:ribonucleoside triphosphate phosphatase activity"/>
    <property type="evidence" value="ECO:0007669"/>
    <property type="project" value="InterPro"/>
</dbReference>